<keyword evidence="3" id="KW-0614">Plasmid</keyword>
<gene>
    <name evidence="3" type="ORF">JTF64_28060</name>
</gene>
<evidence type="ECO:0000256" key="2">
    <source>
        <dbReference type="SAM" id="Phobius"/>
    </source>
</evidence>
<feature type="transmembrane region" description="Helical" evidence="2">
    <location>
        <begin position="154"/>
        <end position="172"/>
    </location>
</feature>
<accession>A0ABD7DPJ0</accession>
<evidence type="ECO:0000256" key="1">
    <source>
        <dbReference type="SAM" id="MobiDB-lite"/>
    </source>
</evidence>
<evidence type="ECO:0000313" key="3">
    <source>
        <dbReference type="EMBL" id="QRY18568.1"/>
    </source>
</evidence>
<dbReference type="EMBL" id="CP070340">
    <property type="protein sequence ID" value="QRY18568.1"/>
    <property type="molecule type" value="Genomic_DNA"/>
</dbReference>
<dbReference type="RefSeq" id="WP_097826512.1">
    <property type="nucleotide sequence ID" value="NZ_CAKJWR010000001.1"/>
</dbReference>
<keyword evidence="2" id="KW-0812">Transmembrane</keyword>
<feature type="transmembrane region" description="Helical" evidence="2">
    <location>
        <begin position="193"/>
        <end position="211"/>
    </location>
</feature>
<feature type="region of interest" description="Disordered" evidence="1">
    <location>
        <begin position="1"/>
        <end position="30"/>
    </location>
</feature>
<dbReference type="AlphaFoldDB" id="A0ABD7DPJ0"/>
<geneLocation type="plasmid" evidence="3 4">
    <name>pVKMB-370_1</name>
</geneLocation>
<feature type="transmembrane region" description="Helical" evidence="2">
    <location>
        <begin position="46"/>
        <end position="68"/>
    </location>
</feature>
<proteinExistence type="predicted"/>
<reference evidence="3 4" key="1">
    <citation type="submission" date="2021-02" db="EMBL/GenBank/DDBJ databases">
        <title>Bacillus cereus VKM B-370.</title>
        <authorList>
            <person name="Kazantseva O.A."/>
            <person name="Piligrimova E.G."/>
            <person name="Buzikov R.M."/>
            <person name="Shadrin A.M."/>
        </authorList>
    </citation>
    <scope>NUCLEOTIDE SEQUENCE [LARGE SCALE GENOMIC DNA]</scope>
    <source>
        <strain evidence="3 4">VKM B-370</strain>
        <plasmid evidence="3 4">pVKMB-370_1</plasmid>
    </source>
</reference>
<sequence>MAKKKRSSKTQNVQSCNQGNSNTSSVSTENTNSKESNMILTTFNQAAIIVLVFTALAYAYAALFKYGYHSYYDLTDYSLLKIDTSDLTRYFLEIFPWLATTLTIYIFARYVFLIPELLLKRKGVKSKIILSLMILFFISPLIGWVFIIDIYSNWYISIWCIIYVFTLAYYYLPPIVQKYIQVILSPFKPFKTIAIIVFILVLGFISFRLGAESAERQRKYLIFNQNNQDQIVISSSGNYLITAPFNKDKGTMEPTFYVMSIKNQIILKTKKLSKALKVAPVYENINTSKTP</sequence>
<organism evidence="3 4">
    <name type="scientific">Bacillus cereus</name>
    <dbReference type="NCBI Taxonomy" id="1396"/>
    <lineage>
        <taxon>Bacteria</taxon>
        <taxon>Bacillati</taxon>
        <taxon>Bacillota</taxon>
        <taxon>Bacilli</taxon>
        <taxon>Bacillales</taxon>
        <taxon>Bacillaceae</taxon>
        <taxon>Bacillus</taxon>
        <taxon>Bacillus cereus group</taxon>
    </lineage>
</organism>
<protein>
    <submittedName>
        <fullName evidence="3">Uncharacterized protein</fullName>
    </submittedName>
</protein>
<feature type="compositionally biased region" description="Low complexity" evidence="1">
    <location>
        <begin position="20"/>
        <end position="30"/>
    </location>
</feature>
<dbReference type="Proteomes" id="UP000663613">
    <property type="component" value="Plasmid pVKMB-370_1"/>
</dbReference>
<feature type="transmembrane region" description="Helical" evidence="2">
    <location>
        <begin position="128"/>
        <end position="148"/>
    </location>
</feature>
<keyword evidence="2" id="KW-0472">Membrane</keyword>
<keyword evidence="2" id="KW-1133">Transmembrane helix</keyword>
<name>A0ABD7DPJ0_BACCE</name>
<evidence type="ECO:0000313" key="4">
    <source>
        <dbReference type="Proteomes" id="UP000663613"/>
    </source>
</evidence>
<feature type="transmembrane region" description="Helical" evidence="2">
    <location>
        <begin position="88"/>
        <end position="108"/>
    </location>
</feature>
<feature type="compositionally biased region" description="Polar residues" evidence="1">
    <location>
        <begin position="9"/>
        <end position="19"/>
    </location>
</feature>